<organism evidence="2 3">
    <name type="scientific">Lentzea xinjiangensis</name>
    <dbReference type="NCBI Taxonomy" id="402600"/>
    <lineage>
        <taxon>Bacteria</taxon>
        <taxon>Bacillati</taxon>
        <taxon>Actinomycetota</taxon>
        <taxon>Actinomycetes</taxon>
        <taxon>Pseudonocardiales</taxon>
        <taxon>Pseudonocardiaceae</taxon>
        <taxon>Lentzea</taxon>
    </lineage>
</organism>
<accession>A0A1H9TTK5</accession>
<feature type="compositionally biased region" description="Basic and acidic residues" evidence="1">
    <location>
        <begin position="31"/>
        <end position="41"/>
    </location>
</feature>
<proteinExistence type="predicted"/>
<dbReference type="Proteomes" id="UP000199352">
    <property type="component" value="Unassembled WGS sequence"/>
</dbReference>
<evidence type="ECO:0000313" key="3">
    <source>
        <dbReference type="Proteomes" id="UP000199352"/>
    </source>
</evidence>
<sequence>MSSDAGIRWRRLRGATGPLLQPELNPDELLNADRKRNADAP</sequence>
<gene>
    <name evidence="2" type="ORF">SAMN05216188_11954</name>
</gene>
<reference evidence="3" key="1">
    <citation type="submission" date="2016-10" db="EMBL/GenBank/DDBJ databases">
        <authorList>
            <person name="Varghese N."/>
            <person name="Submissions S."/>
        </authorList>
    </citation>
    <scope>NUCLEOTIDE SEQUENCE [LARGE SCALE GENOMIC DNA]</scope>
    <source>
        <strain evidence="3">CGMCC 4.3525</strain>
    </source>
</reference>
<evidence type="ECO:0000256" key="1">
    <source>
        <dbReference type="SAM" id="MobiDB-lite"/>
    </source>
</evidence>
<keyword evidence="3" id="KW-1185">Reference proteome</keyword>
<evidence type="ECO:0000313" key="2">
    <source>
        <dbReference type="EMBL" id="SES00321.1"/>
    </source>
</evidence>
<protein>
    <submittedName>
        <fullName evidence="2">Uncharacterized protein</fullName>
    </submittedName>
</protein>
<feature type="region of interest" description="Disordered" evidence="1">
    <location>
        <begin position="1"/>
        <end position="41"/>
    </location>
</feature>
<dbReference type="EMBL" id="FOFR01000019">
    <property type="protein sequence ID" value="SES00321.1"/>
    <property type="molecule type" value="Genomic_DNA"/>
</dbReference>
<dbReference type="RefSeq" id="WP_281249472.1">
    <property type="nucleotide sequence ID" value="NZ_FOFR01000019.1"/>
</dbReference>
<dbReference type="AlphaFoldDB" id="A0A1H9TTK5"/>
<name>A0A1H9TTK5_9PSEU</name>